<keyword evidence="10" id="KW-1185">Reference proteome</keyword>
<proteinExistence type="predicted"/>
<dbReference type="Pfam" id="PF01979">
    <property type="entry name" value="Amidohydro_1"/>
    <property type="match status" value="1"/>
</dbReference>
<evidence type="ECO:0000256" key="1">
    <source>
        <dbReference type="ARBA" id="ARBA00022723"/>
    </source>
</evidence>
<dbReference type="SUPFAM" id="SSF51556">
    <property type="entry name" value="Metallo-dependent hydrolases"/>
    <property type="match status" value="1"/>
</dbReference>
<dbReference type="GO" id="GO:0006351">
    <property type="term" value="P:DNA-templated transcription"/>
    <property type="evidence" value="ECO:0007669"/>
    <property type="project" value="InterPro"/>
</dbReference>
<dbReference type="PANTHER" id="PTHR43794">
    <property type="entry name" value="AMINOHYDROLASE SSNA-RELATED"/>
    <property type="match status" value="1"/>
</dbReference>
<dbReference type="InterPro" id="IPR011059">
    <property type="entry name" value="Metal-dep_hydrolase_composite"/>
</dbReference>
<name>A0A0D2FNA4_9EURO</name>
<dbReference type="GO" id="GO:0003677">
    <property type="term" value="F:DNA binding"/>
    <property type="evidence" value="ECO:0007669"/>
    <property type="project" value="UniProtKB-KW"/>
</dbReference>
<dbReference type="GeneID" id="25295126"/>
<feature type="region of interest" description="Disordered" evidence="6">
    <location>
        <begin position="955"/>
        <end position="995"/>
    </location>
</feature>
<dbReference type="PANTHER" id="PTHR43794:SF5">
    <property type="entry name" value="CHLOROHYDROLASE FAMILY PROTEIN"/>
    <property type="match status" value="1"/>
</dbReference>
<evidence type="ECO:0000313" key="10">
    <source>
        <dbReference type="Proteomes" id="UP000053617"/>
    </source>
</evidence>
<evidence type="ECO:0000259" key="8">
    <source>
        <dbReference type="Pfam" id="PF04082"/>
    </source>
</evidence>
<feature type="domain" description="Amidohydrolase-related" evidence="7">
    <location>
        <begin position="58"/>
        <end position="426"/>
    </location>
</feature>
<feature type="domain" description="Xylanolytic transcriptional activator regulatory" evidence="8">
    <location>
        <begin position="627"/>
        <end position="769"/>
    </location>
</feature>
<evidence type="ECO:0008006" key="11">
    <source>
        <dbReference type="Google" id="ProtNLM"/>
    </source>
</evidence>
<reference evidence="9 10" key="1">
    <citation type="submission" date="2015-01" db="EMBL/GenBank/DDBJ databases">
        <title>The Genome Sequence of Rhinocladiella mackenzie CBS 650.93.</title>
        <authorList>
            <consortium name="The Broad Institute Genomics Platform"/>
            <person name="Cuomo C."/>
            <person name="de Hoog S."/>
            <person name="Gorbushina A."/>
            <person name="Stielow B."/>
            <person name="Teixiera M."/>
            <person name="Abouelleil A."/>
            <person name="Chapman S.B."/>
            <person name="Priest M."/>
            <person name="Young S.K."/>
            <person name="Wortman J."/>
            <person name="Nusbaum C."/>
            <person name="Birren B."/>
        </authorList>
    </citation>
    <scope>NUCLEOTIDE SEQUENCE [LARGE SCALE GENOMIC DNA]</scope>
    <source>
        <strain evidence="9 10">CBS 650.93</strain>
    </source>
</reference>
<evidence type="ECO:0000256" key="5">
    <source>
        <dbReference type="ARBA" id="ARBA00023242"/>
    </source>
</evidence>
<dbReference type="InterPro" id="IPR050287">
    <property type="entry name" value="MTA/SAH_deaminase"/>
</dbReference>
<evidence type="ECO:0000256" key="2">
    <source>
        <dbReference type="ARBA" id="ARBA00023015"/>
    </source>
</evidence>
<feature type="region of interest" description="Disordered" evidence="6">
    <location>
        <begin position="911"/>
        <end position="933"/>
    </location>
</feature>
<keyword evidence="5" id="KW-0539">Nucleus</keyword>
<dbReference type="GO" id="GO:0016810">
    <property type="term" value="F:hydrolase activity, acting on carbon-nitrogen (but not peptide) bonds"/>
    <property type="evidence" value="ECO:0007669"/>
    <property type="project" value="InterPro"/>
</dbReference>
<dbReference type="InterPro" id="IPR032466">
    <property type="entry name" value="Metal_Hydrolase"/>
</dbReference>
<keyword evidence="4" id="KW-0804">Transcription</keyword>
<evidence type="ECO:0000256" key="6">
    <source>
        <dbReference type="SAM" id="MobiDB-lite"/>
    </source>
</evidence>
<evidence type="ECO:0000313" key="9">
    <source>
        <dbReference type="EMBL" id="KIX03502.1"/>
    </source>
</evidence>
<dbReference type="Pfam" id="PF04082">
    <property type="entry name" value="Fungal_trans"/>
    <property type="match status" value="1"/>
</dbReference>
<dbReference type="NCBIfam" id="NF006056">
    <property type="entry name" value="PRK08204.1"/>
    <property type="match status" value="1"/>
</dbReference>
<dbReference type="AlphaFoldDB" id="A0A0D2FNA4"/>
<keyword evidence="2" id="KW-0805">Transcription regulation</keyword>
<organism evidence="9 10">
    <name type="scientific">Rhinocladiella mackenziei CBS 650.93</name>
    <dbReference type="NCBI Taxonomy" id="1442369"/>
    <lineage>
        <taxon>Eukaryota</taxon>
        <taxon>Fungi</taxon>
        <taxon>Dikarya</taxon>
        <taxon>Ascomycota</taxon>
        <taxon>Pezizomycotina</taxon>
        <taxon>Eurotiomycetes</taxon>
        <taxon>Chaetothyriomycetidae</taxon>
        <taxon>Chaetothyriales</taxon>
        <taxon>Herpotrichiellaceae</taxon>
        <taxon>Rhinocladiella</taxon>
    </lineage>
</organism>
<evidence type="ECO:0000259" key="7">
    <source>
        <dbReference type="Pfam" id="PF01979"/>
    </source>
</evidence>
<dbReference type="InterPro" id="IPR006680">
    <property type="entry name" value="Amidohydro-rel"/>
</dbReference>
<accession>A0A0D2FNA4</accession>
<dbReference type="InterPro" id="IPR036864">
    <property type="entry name" value="Zn2-C6_fun-type_DNA-bd_sf"/>
</dbReference>
<feature type="compositionally biased region" description="Basic residues" evidence="6">
    <location>
        <begin position="959"/>
        <end position="969"/>
    </location>
</feature>
<dbReference type="GO" id="GO:0000981">
    <property type="term" value="F:DNA-binding transcription factor activity, RNA polymerase II-specific"/>
    <property type="evidence" value="ECO:0007669"/>
    <property type="project" value="InterPro"/>
</dbReference>
<dbReference type="GO" id="GO:0008270">
    <property type="term" value="F:zinc ion binding"/>
    <property type="evidence" value="ECO:0007669"/>
    <property type="project" value="InterPro"/>
</dbReference>
<dbReference type="VEuPathDB" id="FungiDB:Z518_07055"/>
<dbReference type="Proteomes" id="UP000053617">
    <property type="component" value="Unassembled WGS sequence"/>
</dbReference>
<dbReference type="RefSeq" id="XP_013270638.1">
    <property type="nucleotide sequence ID" value="XM_013415184.1"/>
</dbReference>
<dbReference type="STRING" id="1442369.A0A0D2FNA4"/>
<sequence>MSMAGKYIIKNATVVSIDSNIGNVPNCDVVIEDGFISAVGPNLPHSSDHTVIDGTNAIVSPGFIDTHRHIWQTQLTAIGTDYVLSDYILDLRHIYGASYSAHDAYMGNYCGALASIDNGITYLIDHSHIINSPEHADAAVKGLKDAKIRATFCYAMYRNPPWDGSCMDHEREEKTPDWRLQDARRVRETLFQSNGPEDLVRFGFALSEPDLTPIDRLVHEIEQARAMGAAVITAHISIGKWDPGNCITRQLGQRKVLGPDMVLSHCNNLRDDEIDFVREYGVGTATTPDTELQMGMNHPIAFKAKDRNCTASLGVDVCCSAPADMFAQMRLLLQVQRHLEHEKGTGAPLKMSRMCAEVLEIATMGGAKAVGLEKVIGSITPGKRADLLITRCDSPRLIPAHDPVGTLVLFANGSDIDTVFINGEIVKSGGKLENVDWPKIREELRASVASVMERSKKAPMEDVEAARDVIVKAIDSRIRRPRKACGTCKGQKGGYRKQHVATPYVANDSQIRCTGERPSCKRCLRLKHTCIYSTPAHVRNHSKWRQASTSAVDEYASPAPTAARGARPTEVAQPANTQVPLPSVLLHQPALEERYLGIPKSLVFTLVETYYDNAHLLLHKRLLLESVRADTAQPHIVLGNAFDLLHIIGLGSETPQTQKSWKCEIRRRRFWACYLMHCHNGECLSLLKPVADTGNLALPWPEEDFDIGVTDYPRVTLNSNQSNGGIYTEVIKALTLWASVLSFIKSSGPCLSARVPAIHALDEKISDWWRRLPPDFRLTPSSIATAPQEALPKILLVNIVYHQSLCALHASIVPLFCWGEGDDSWSSARQLSAQIAYDHACAASTLIEVHTAEHLIILENEPKYIDARKLTSFKANAPQAQASILEFNAILRSKNDGYVKPGEEAVLRIEQDHSESGPPSRGSISNNHEDKAAQAAKTINDGRVTMYFSHFLDPPTVKSRSRPASRNHWSHSYTTIPSPPVCEEENPEGQLQQQPPHDLSATLRYQHTDLTLAENQTLDIFHPLLDPQMLELFPDGDLPDLSPFDTSPFNLDYFDFERLSSATSAVVGTETDAIVVNQSETMTSSGWGGAE</sequence>
<dbReference type="SUPFAM" id="SSF51338">
    <property type="entry name" value="Composite domain of metallo-dependent hydrolases"/>
    <property type="match status" value="2"/>
</dbReference>
<dbReference type="HOGENOM" id="CLU_284558_0_0_1"/>
<evidence type="ECO:0000256" key="3">
    <source>
        <dbReference type="ARBA" id="ARBA00023125"/>
    </source>
</evidence>
<keyword evidence="1" id="KW-0479">Metal-binding</keyword>
<dbReference type="CDD" id="cd00067">
    <property type="entry name" value="GAL4"/>
    <property type="match status" value="1"/>
</dbReference>
<dbReference type="Gene3D" id="2.30.40.10">
    <property type="entry name" value="Urease, subunit C, domain 1"/>
    <property type="match status" value="1"/>
</dbReference>
<dbReference type="Gene3D" id="3.20.20.140">
    <property type="entry name" value="Metal-dependent hydrolases"/>
    <property type="match status" value="1"/>
</dbReference>
<gene>
    <name evidence="9" type="ORF">Z518_07055</name>
</gene>
<evidence type="ECO:0000256" key="4">
    <source>
        <dbReference type="ARBA" id="ARBA00023163"/>
    </source>
</evidence>
<dbReference type="CDD" id="cd12148">
    <property type="entry name" value="fungal_TF_MHR"/>
    <property type="match status" value="1"/>
</dbReference>
<dbReference type="OrthoDB" id="194468at2759"/>
<dbReference type="InterPro" id="IPR007219">
    <property type="entry name" value="XnlR_reg_dom"/>
</dbReference>
<protein>
    <recommendedName>
        <fullName evidence="11">Amidohydrolase-related domain-containing protein</fullName>
    </recommendedName>
</protein>
<keyword evidence="3" id="KW-0238">DNA-binding</keyword>
<dbReference type="EMBL" id="KN847479">
    <property type="protein sequence ID" value="KIX03502.1"/>
    <property type="molecule type" value="Genomic_DNA"/>
</dbReference>
<dbReference type="InterPro" id="IPR001138">
    <property type="entry name" value="Zn2Cys6_DnaBD"/>
</dbReference>
<dbReference type="Gene3D" id="4.10.240.10">
    <property type="entry name" value="Zn(2)-C6 fungal-type DNA-binding domain"/>
    <property type="match status" value="1"/>
</dbReference>